<protein>
    <recommendedName>
        <fullName evidence="3">BZIP domain-containing protein</fullName>
    </recommendedName>
</protein>
<feature type="domain" description="BZIP" evidence="3">
    <location>
        <begin position="442"/>
        <end position="500"/>
    </location>
</feature>
<evidence type="ECO:0000256" key="2">
    <source>
        <dbReference type="SAM" id="MobiDB-lite"/>
    </source>
</evidence>
<dbReference type="InterPro" id="IPR046347">
    <property type="entry name" value="bZIP_sf"/>
</dbReference>
<organism evidence="4">
    <name type="scientific">Pseudozyma antarctica</name>
    <name type="common">Yeast</name>
    <name type="synonym">Candida antarctica</name>
    <dbReference type="NCBI Taxonomy" id="84753"/>
    <lineage>
        <taxon>Eukaryota</taxon>
        <taxon>Fungi</taxon>
        <taxon>Dikarya</taxon>
        <taxon>Basidiomycota</taxon>
        <taxon>Ustilaginomycotina</taxon>
        <taxon>Ustilaginomycetes</taxon>
        <taxon>Ustilaginales</taxon>
        <taxon>Ustilaginaceae</taxon>
        <taxon>Moesziomyces</taxon>
    </lineage>
</organism>
<feature type="region of interest" description="Disordered" evidence="2">
    <location>
        <begin position="607"/>
        <end position="685"/>
    </location>
</feature>
<evidence type="ECO:0000259" key="3">
    <source>
        <dbReference type="PROSITE" id="PS50217"/>
    </source>
</evidence>
<evidence type="ECO:0000313" key="5">
    <source>
        <dbReference type="Proteomes" id="UP000053758"/>
    </source>
</evidence>
<dbReference type="SMART" id="SM00338">
    <property type="entry name" value="BRLZ"/>
    <property type="match status" value="1"/>
</dbReference>
<proteinExistence type="predicted"/>
<evidence type="ECO:0000313" key="4">
    <source>
        <dbReference type="EMBL" id="GAK64686.1"/>
    </source>
</evidence>
<name>A0A081CDE0_PSEA2</name>
<dbReference type="InterPro" id="IPR004827">
    <property type="entry name" value="bZIP"/>
</dbReference>
<dbReference type="GO" id="GO:0003700">
    <property type="term" value="F:DNA-binding transcription factor activity"/>
    <property type="evidence" value="ECO:0007669"/>
    <property type="project" value="InterPro"/>
</dbReference>
<dbReference type="GeneID" id="26303806"/>
<sequence>MPSGAGKEKKTAAEPRRDTVATPWRTSCRQSAPISTSAARPARDPATLRPCDPASSLEWCTLAPPARVILWVLCPSRTAPSRKPCRFYLPSERASVVAWLAQPSERSVDSHPHTPHTSTWPARDRLCALPRHTHPKARFRILFKRAPALYGVQGDKPTLRTCIAVAKVARFNLEFLRVLPPYASPFRPPFIPSPPLPLPAALLLMLIRIRAPHLPRHRNVAASEPRRRIGIQPELTEASSFHSRAPWLATSVSTPILTHPQAPFSILRIRSHPSSRHRAEADQDDGCAKLPPLPLAPTFFFSCSPSSSSVAPPHRPSTANPIKRPKSRGPRDVPVHYASPCRPFFCPVVIIRSIAHHSYCLDRLASTPSDTAPFVLAVVASLQLYAFAAFSSRYPVDVPHLLLLRPLAHPFRPSHSHHTNYVVDTKHNDEVLDAESLRQIARRKEQNRNAQRRLRERKEEYTMQLEAQLTDLHRRAQSQEEESQFLREALARMRADNIKLVEQISLIHPAVPSTQTTHPLPQRAPVDLGVDLFAPNAPLDRGRNRSQSVTATAMQNLGLGPAPAPWSLTSSQHPLHATHPVFASTIAPGSTHRVPLASNTSMAGAPPFASGLALPSMTDSADDSMPRSEDASRRSSFTPLSHRRSSTLLSPFDVRGNLSRHGSDMTELTVPPDHSDSENGGSSRKIQRAYHASNLVSAPTAPSSSTLASAAIASSEGTAGAAASSDKMDVGTSSAAPDSDEVMASCLDSIHSMPYGTLEESKPSAAEPTPSKMQYDGGGSWMSTAPEMPGQLALSELRHTDMSGLSKPMGITPGALGLSNISAMGGSGASGDGWTISPWINMSQTPSAAGAGVDAESGAARLHGDGQRLDAGMEFGDRQSLAARRGFSGSLELETPTL</sequence>
<gene>
    <name evidence="4" type="ORF">PAN0_006d2901</name>
</gene>
<keyword evidence="5" id="KW-1185">Reference proteome</keyword>
<feature type="compositionally biased region" description="Basic and acidic residues" evidence="2">
    <location>
        <begin position="1"/>
        <end position="19"/>
    </location>
</feature>
<dbReference type="SUPFAM" id="SSF57959">
    <property type="entry name" value="Leucine zipper domain"/>
    <property type="match status" value="1"/>
</dbReference>
<dbReference type="AlphaFoldDB" id="A0A081CDE0"/>
<feature type="coiled-coil region" evidence="1">
    <location>
        <begin position="437"/>
        <end position="496"/>
    </location>
</feature>
<feature type="compositionally biased region" description="Polar residues" evidence="2">
    <location>
        <begin position="24"/>
        <end position="38"/>
    </location>
</feature>
<dbReference type="HOGENOM" id="CLU_322358_0_0_1"/>
<reference evidence="4" key="1">
    <citation type="submission" date="2014-07" db="EMBL/GenBank/DDBJ databases">
        <title>Draft genome sequence of the yeast Pseudozyma antarctica JCM 10317 known as a producer of lipase B which used in a wide range of industrial applications.</title>
        <authorList>
            <person name="Morita T."/>
            <person name="Saika A."/>
            <person name="Koike H."/>
        </authorList>
    </citation>
    <scope>NUCLEOTIDE SEQUENCE</scope>
    <source>
        <strain evidence="4">JCM 10317</strain>
    </source>
</reference>
<dbReference type="EMBL" id="DF830073">
    <property type="protein sequence ID" value="GAK64686.1"/>
    <property type="molecule type" value="Genomic_DNA"/>
</dbReference>
<accession>A0A081CDE0</accession>
<keyword evidence="1" id="KW-0175">Coiled coil</keyword>
<dbReference type="PROSITE" id="PS00036">
    <property type="entry name" value="BZIP_BASIC"/>
    <property type="match status" value="1"/>
</dbReference>
<evidence type="ECO:0000256" key="1">
    <source>
        <dbReference type="SAM" id="Coils"/>
    </source>
</evidence>
<dbReference type="CDD" id="cd14688">
    <property type="entry name" value="bZIP_YAP"/>
    <property type="match status" value="1"/>
</dbReference>
<dbReference type="Proteomes" id="UP000053758">
    <property type="component" value="Unassembled WGS sequence"/>
</dbReference>
<feature type="compositionally biased region" description="Basic and acidic residues" evidence="2">
    <location>
        <begin position="624"/>
        <end position="633"/>
    </location>
</feature>
<dbReference type="PROSITE" id="PS50217">
    <property type="entry name" value="BZIP"/>
    <property type="match status" value="1"/>
</dbReference>
<feature type="region of interest" description="Disordered" evidence="2">
    <location>
        <begin position="1"/>
        <end position="48"/>
    </location>
</feature>
<feature type="region of interest" description="Disordered" evidence="2">
    <location>
        <begin position="308"/>
        <end position="331"/>
    </location>
</feature>
<dbReference type="Gene3D" id="1.20.5.170">
    <property type="match status" value="1"/>
</dbReference>
<dbReference type="RefSeq" id="XP_014657029.1">
    <property type="nucleotide sequence ID" value="XM_014801543.1"/>
</dbReference>
<feature type="region of interest" description="Disordered" evidence="2">
    <location>
        <begin position="719"/>
        <end position="738"/>
    </location>
</feature>